<sequence length="54" mass="6367">MVGFDSTKKTRICIVIEMRIKNGQRIFIQQKFWDLANFLGKDYVRWSEEIIGSG</sequence>
<dbReference type="EMBL" id="MT142658">
    <property type="protein sequence ID" value="QJA86780.1"/>
    <property type="molecule type" value="Genomic_DNA"/>
</dbReference>
<protein>
    <submittedName>
        <fullName evidence="1">Uncharacterized protein</fullName>
    </submittedName>
</protein>
<gene>
    <name evidence="1" type="ORF">MM415B03121_0015</name>
</gene>
<name>A0A6M3KXV2_9ZZZZ</name>
<accession>A0A6M3KXV2</accession>
<dbReference type="AlphaFoldDB" id="A0A6M3KXV2"/>
<proteinExistence type="predicted"/>
<evidence type="ECO:0000313" key="1">
    <source>
        <dbReference type="EMBL" id="QJA86780.1"/>
    </source>
</evidence>
<reference evidence="1" key="1">
    <citation type="submission" date="2020-03" db="EMBL/GenBank/DDBJ databases">
        <title>The deep terrestrial virosphere.</title>
        <authorList>
            <person name="Holmfeldt K."/>
            <person name="Nilsson E."/>
            <person name="Simone D."/>
            <person name="Lopez-Fernandez M."/>
            <person name="Wu X."/>
            <person name="de Brujin I."/>
            <person name="Lundin D."/>
            <person name="Andersson A."/>
            <person name="Bertilsson S."/>
            <person name="Dopson M."/>
        </authorList>
    </citation>
    <scope>NUCLEOTIDE SEQUENCE</scope>
    <source>
        <strain evidence="1">MM415B03121</strain>
    </source>
</reference>
<organism evidence="1">
    <name type="scientific">viral metagenome</name>
    <dbReference type="NCBI Taxonomy" id="1070528"/>
    <lineage>
        <taxon>unclassified sequences</taxon>
        <taxon>metagenomes</taxon>
        <taxon>organismal metagenomes</taxon>
    </lineage>
</organism>